<sequence length="245" mass="25637">MAAASAALPFAAQAQTVPAPQTPHGMMHSMADVDSPLLAFSITEEVKSAPDRARIGAGVTTTATTAVEAMRANTAAMNNLIAAARRAGIEQRDIQTSGFNLSAQYDYTPQQQGQPPRLIGYQVSNQLSVITANTTRVGALIDALVSAGGTNIDGPSFFLADPDASLDTARETALRRATERANRYARAAGYSSARLVSVSEGGGFTPPMPMPVMMARAESADAGNVIQPGQVSNGITLNVQYRLVR</sequence>
<proteinExistence type="predicted"/>
<organism evidence="1 2">
    <name type="scientific">Sphingomonas lacunae</name>
    <dbReference type="NCBI Taxonomy" id="2698828"/>
    <lineage>
        <taxon>Bacteria</taxon>
        <taxon>Pseudomonadati</taxon>
        <taxon>Pseudomonadota</taxon>
        <taxon>Alphaproteobacteria</taxon>
        <taxon>Sphingomonadales</taxon>
        <taxon>Sphingomonadaceae</taxon>
        <taxon>Sphingomonas</taxon>
    </lineage>
</organism>
<dbReference type="Pfam" id="PF04402">
    <property type="entry name" value="SIMPL"/>
    <property type="match status" value="1"/>
</dbReference>
<keyword evidence="2" id="KW-1185">Reference proteome</keyword>
<dbReference type="InterPro" id="IPR052022">
    <property type="entry name" value="26kDa_periplasmic_antigen"/>
</dbReference>
<evidence type="ECO:0000313" key="2">
    <source>
        <dbReference type="Proteomes" id="UP000503018"/>
    </source>
</evidence>
<accession>A0A6M4AXD6</accession>
<protein>
    <submittedName>
        <fullName evidence="1">SIMPL domain-containing protein</fullName>
    </submittedName>
</protein>
<evidence type="ECO:0000313" key="1">
    <source>
        <dbReference type="EMBL" id="QJQ33774.1"/>
    </source>
</evidence>
<dbReference type="GO" id="GO:0006974">
    <property type="term" value="P:DNA damage response"/>
    <property type="evidence" value="ECO:0007669"/>
    <property type="project" value="TreeGrafter"/>
</dbReference>
<reference evidence="1 2" key="1">
    <citation type="submission" date="2020-01" db="EMBL/GenBank/DDBJ databases">
        <title>Sphingomonas sp. strain CSW-10.</title>
        <authorList>
            <person name="Chen W.-M."/>
        </authorList>
    </citation>
    <scope>NUCLEOTIDE SEQUENCE [LARGE SCALE GENOMIC DNA]</scope>
    <source>
        <strain evidence="1 2">CSW-10</strain>
    </source>
</reference>
<name>A0A6M4AXD6_9SPHN</name>
<gene>
    <name evidence="1" type="ORF">GV829_12830</name>
</gene>
<dbReference type="EMBL" id="CP053015">
    <property type="protein sequence ID" value="QJQ33774.1"/>
    <property type="molecule type" value="Genomic_DNA"/>
</dbReference>
<dbReference type="PANTHER" id="PTHR34387">
    <property type="entry name" value="SLR1258 PROTEIN"/>
    <property type="match status" value="1"/>
</dbReference>
<dbReference type="Gene3D" id="3.30.70.2970">
    <property type="entry name" value="Protein of unknown function (DUF541), domain 2"/>
    <property type="match status" value="1"/>
</dbReference>
<dbReference type="AlphaFoldDB" id="A0A6M4AXD6"/>
<dbReference type="InterPro" id="IPR007497">
    <property type="entry name" value="SIMPL/DUF541"/>
</dbReference>
<dbReference type="KEGG" id="slan:GV829_12830"/>
<dbReference type="PANTHER" id="PTHR34387:SF1">
    <property type="entry name" value="PERIPLASMIC IMMUNOGENIC PROTEIN"/>
    <property type="match status" value="1"/>
</dbReference>
<dbReference type="Proteomes" id="UP000503018">
    <property type="component" value="Chromosome"/>
</dbReference>
<dbReference type="Gene3D" id="3.30.110.170">
    <property type="entry name" value="Protein of unknown function (DUF541), domain 1"/>
    <property type="match status" value="1"/>
</dbReference>